<feature type="compositionally biased region" description="Polar residues" evidence="4">
    <location>
        <begin position="387"/>
        <end position="401"/>
    </location>
</feature>
<feature type="compositionally biased region" description="Basic residues" evidence="4">
    <location>
        <begin position="345"/>
        <end position="361"/>
    </location>
</feature>
<name>A0A485L5R2_9STRA</name>
<evidence type="ECO:0000313" key="9">
    <source>
        <dbReference type="Proteomes" id="UP000332933"/>
    </source>
</evidence>
<keyword evidence="3" id="KW-0547">Nucleotide-binding</keyword>
<feature type="region of interest" description="Disordered" evidence="4">
    <location>
        <begin position="385"/>
        <end position="406"/>
    </location>
</feature>
<dbReference type="InterPro" id="IPR008266">
    <property type="entry name" value="Tyr_kinase_AS"/>
</dbReference>
<dbReference type="GO" id="GO:0043235">
    <property type="term" value="C:receptor complex"/>
    <property type="evidence" value="ECO:0007669"/>
    <property type="project" value="TreeGrafter"/>
</dbReference>
<dbReference type="Gene3D" id="1.10.510.10">
    <property type="entry name" value="Transferase(Phosphotransferase) domain 1"/>
    <property type="match status" value="1"/>
</dbReference>
<evidence type="ECO:0000313" key="7">
    <source>
        <dbReference type="EMBL" id="KAF0693738.1"/>
    </source>
</evidence>
<dbReference type="InterPro" id="IPR020635">
    <property type="entry name" value="Tyr_kinase_cat_dom"/>
</dbReference>
<dbReference type="GO" id="GO:0007169">
    <property type="term" value="P:cell surface receptor protein tyrosine kinase signaling pathway"/>
    <property type="evidence" value="ECO:0007669"/>
    <property type="project" value="TreeGrafter"/>
</dbReference>
<dbReference type="PROSITE" id="PS50011">
    <property type="entry name" value="PROTEIN_KINASE_DOM"/>
    <property type="match status" value="1"/>
</dbReference>
<dbReference type="InterPro" id="IPR000719">
    <property type="entry name" value="Prot_kinase_dom"/>
</dbReference>
<keyword evidence="5" id="KW-0472">Membrane</keyword>
<reference evidence="7" key="2">
    <citation type="submission" date="2019-06" db="EMBL/GenBank/DDBJ databases">
        <title>Genomics analysis of Aphanomyces spp. identifies a new class of oomycete effector associated with host adaptation.</title>
        <authorList>
            <person name="Gaulin E."/>
        </authorList>
    </citation>
    <scope>NUCLEOTIDE SEQUENCE</scope>
    <source>
        <strain evidence="7">CBS 578.67</strain>
    </source>
</reference>
<dbReference type="AlphaFoldDB" id="A0A485L5R2"/>
<protein>
    <submittedName>
        <fullName evidence="8">Aste57867_15312 protein</fullName>
    </submittedName>
</protein>
<accession>A0A485L5R2</accession>
<evidence type="ECO:0000313" key="8">
    <source>
        <dbReference type="EMBL" id="VFT92121.1"/>
    </source>
</evidence>
<organism evidence="8 9">
    <name type="scientific">Aphanomyces stellatus</name>
    <dbReference type="NCBI Taxonomy" id="120398"/>
    <lineage>
        <taxon>Eukaryota</taxon>
        <taxon>Sar</taxon>
        <taxon>Stramenopiles</taxon>
        <taxon>Oomycota</taxon>
        <taxon>Saprolegniomycetes</taxon>
        <taxon>Saprolegniales</taxon>
        <taxon>Verrucalvaceae</taxon>
        <taxon>Aphanomyces</taxon>
    </lineage>
</organism>
<keyword evidence="5" id="KW-0812">Transmembrane</keyword>
<dbReference type="PROSITE" id="PS00107">
    <property type="entry name" value="PROTEIN_KINASE_ATP"/>
    <property type="match status" value="1"/>
</dbReference>
<dbReference type="EMBL" id="CAADRA010005669">
    <property type="protein sequence ID" value="VFT92121.1"/>
    <property type="molecule type" value="Genomic_DNA"/>
</dbReference>
<proteinExistence type="predicted"/>
<feature type="binding site" evidence="3">
    <location>
        <position position="680"/>
    </location>
    <ligand>
        <name>ATP</name>
        <dbReference type="ChEBI" id="CHEBI:30616"/>
    </ligand>
</feature>
<comment type="subcellular location">
    <subcellularLocation>
        <location evidence="1">Membrane</location>
        <topology evidence="1">Single-pass membrane protein</topology>
    </subcellularLocation>
</comment>
<feature type="region of interest" description="Disordered" evidence="4">
    <location>
        <begin position="453"/>
        <end position="477"/>
    </location>
</feature>
<dbReference type="OrthoDB" id="67310at2759"/>
<dbReference type="PANTHER" id="PTHR24416:SF611">
    <property type="entry name" value="TYROSINE-PROTEIN KINASE TRANSMEMBRANE RECEPTOR ROR"/>
    <property type="match status" value="1"/>
</dbReference>
<dbReference type="InterPro" id="IPR001245">
    <property type="entry name" value="Ser-Thr/Tyr_kinase_cat_dom"/>
</dbReference>
<feature type="compositionally biased region" description="Pro residues" evidence="4">
    <location>
        <begin position="46"/>
        <end position="56"/>
    </location>
</feature>
<keyword evidence="5" id="KW-1133">Transmembrane helix</keyword>
<dbReference type="PANTHER" id="PTHR24416">
    <property type="entry name" value="TYROSINE-PROTEIN KINASE RECEPTOR"/>
    <property type="match status" value="1"/>
</dbReference>
<evidence type="ECO:0000256" key="1">
    <source>
        <dbReference type="ARBA" id="ARBA00004167"/>
    </source>
</evidence>
<gene>
    <name evidence="8" type="primary">Aste57867_15312</name>
    <name evidence="7" type="ORF">As57867_015256</name>
    <name evidence="8" type="ORF">ASTE57867_15312</name>
</gene>
<feature type="domain" description="Protein kinase" evidence="6">
    <location>
        <begin position="653"/>
        <end position="906"/>
    </location>
</feature>
<dbReference type="GO" id="GO:0004714">
    <property type="term" value="F:transmembrane receptor protein tyrosine kinase activity"/>
    <property type="evidence" value="ECO:0007669"/>
    <property type="project" value="UniProtKB-EC"/>
</dbReference>
<dbReference type="GO" id="GO:0005524">
    <property type="term" value="F:ATP binding"/>
    <property type="evidence" value="ECO:0007669"/>
    <property type="project" value="UniProtKB-UniRule"/>
</dbReference>
<evidence type="ECO:0000256" key="3">
    <source>
        <dbReference type="PROSITE-ProRule" id="PRU10141"/>
    </source>
</evidence>
<dbReference type="InterPro" id="IPR017441">
    <property type="entry name" value="Protein_kinase_ATP_BS"/>
</dbReference>
<dbReference type="EMBL" id="VJMH01005648">
    <property type="protein sequence ID" value="KAF0693738.1"/>
    <property type="molecule type" value="Genomic_DNA"/>
</dbReference>
<feature type="transmembrane region" description="Helical" evidence="5">
    <location>
        <begin position="175"/>
        <end position="196"/>
    </location>
</feature>
<comment type="catalytic activity">
    <reaction evidence="2">
        <text>L-tyrosyl-[protein] + ATP = O-phospho-L-tyrosyl-[protein] + ADP + H(+)</text>
        <dbReference type="Rhea" id="RHEA:10596"/>
        <dbReference type="Rhea" id="RHEA-COMP:10136"/>
        <dbReference type="Rhea" id="RHEA-COMP:20101"/>
        <dbReference type="ChEBI" id="CHEBI:15378"/>
        <dbReference type="ChEBI" id="CHEBI:30616"/>
        <dbReference type="ChEBI" id="CHEBI:46858"/>
        <dbReference type="ChEBI" id="CHEBI:61978"/>
        <dbReference type="ChEBI" id="CHEBI:456216"/>
        <dbReference type="EC" id="2.7.10.1"/>
    </reaction>
</comment>
<evidence type="ECO:0000259" key="6">
    <source>
        <dbReference type="PROSITE" id="PS50011"/>
    </source>
</evidence>
<feature type="transmembrane region" description="Helical" evidence="5">
    <location>
        <begin position="139"/>
        <end position="163"/>
    </location>
</feature>
<dbReference type="SUPFAM" id="SSF56112">
    <property type="entry name" value="Protein kinase-like (PK-like)"/>
    <property type="match status" value="1"/>
</dbReference>
<reference evidence="8 9" key="1">
    <citation type="submission" date="2019-03" db="EMBL/GenBank/DDBJ databases">
        <authorList>
            <person name="Gaulin E."/>
            <person name="Dumas B."/>
        </authorList>
    </citation>
    <scope>NUCLEOTIDE SEQUENCE [LARGE SCALE GENOMIC DNA]</scope>
    <source>
        <strain evidence="8">CBS 568.67</strain>
    </source>
</reference>
<evidence type="ECO:0000256" key="2">
    <source>
        <dbReference type="ARBA" id="ARBA00051243"/>
    </source>
</evidence>
<keyword evidence="3" id="KW-0067">ATP-binding</keyword>
<dbReference type="PRINTS" id="PR00109">
    <property type="entry name" value="TYRKINASE"/>
</dbReference>
<evidence type="ECO:0000256" key="4">
    <source>
        <dbReference type="SAM" id="MobiDB-lite"/>
    </source>
</evidence>
<dbReference type="GO" id="GO:0005886">
    <property type="term" value="C:plasma membrane"/>
    <property type="evidence" value="ECO:0007669"/>
    <property type="project" value="TreeGrafter"/>
</dbReference>
<evidence type="ECO:0000256" key="5">
    <source>
        <dbReference type="SAM" id="Phobius"/>
    </source>
</evidence>
<dbReference type="Pfam" id="PF07714">
    <property type="entry name" value="PK_Tyr_Ser-Thr"/>
    <property type="match status" value="1"/>
</dbReference>
<dbReference type="InterPro" id="IPR050122">
    <property type="entry name" value="RTK"/>
</dbReference>
<feature type="region of interest" description="Disordered" evidence="4">
    <location>
        <begin position="35"/>
        <end position="56"/>
    </location>
</feature>
<dbReference type="PROSITE" id="PS00109">
    <property type="entry name" value="PROTEIN_KINASE_TYR"/>
    <property type="match status" value="1"/>
</dbReference>
<dbReference type="InterPro" id="IPR011009">
    <property type="entry name" value="Kinase-like_dom_sf"/>
</dbReference>
<dbReference type="Proteomes" id="UP000332933">
    <property type="component" value="Unassembled WGS sequence"/>
</dbReference>
<sequence length="907" mass="96965">MTTPSFPPPSASLKMLCLPPPSSIHMHTILLDSDDSDDSSCTPRIVPLPPLSPPPPPPPSIARCCVALVGSAAFAALAAPLVLLSSFLFHVSCRTLPHHVSVLLFLWRCKARVLTFLGQLPSPSSLSANISYGTLYFGLWNLVDVVCAAGPVALAAVGCSLAVHVMTVPLVASTLVFEAATALAALGTALFAAVAATRHIILPVAVAFARPPSSSSAQAATMLPQTPCTPRDGDGFFTTTPYRLDAKMALGDRLSGSWLAAAIDRAVLRFQTWCDAAPLLPVHHHHSPTFLFSSDEGDDSSPMPASSSDEDVDTPRSSIVSSSSTTSTTTTPDRHACAALIQRNFQRRIGHPTTRRSRQPARRPSPSAPDAALLHVPLRQLAPLATLQRQQVSRRPGSQSSSDEEDFQVLCDTILKRRPAATPAPVAGPARAMLPRALAIAVPSAESYDALSPRAAAATKPPRSPLSPGHHRPVSRGLVDASPPPCFTAFAPKVIAPNSSFHLVVGCHTANADDVAELRDLAGASARPVARTLTVDPAWLPHGTRVTISIQVPPGFQVLSPSLHETLTWRAHVDAIAFHIFAEGSLAPHMPHTVVVKVVADQFVGVLHCRVVVGPRGVSKLLQCQDEWYEMQPVSDALEVLAPGFDEIAYHDLHLQKWIGQGHFGDAYLADYRGHQVVVKTLRTTDIAALQHEAAVQSMFGHHPCVVPFVGACTDAAAPLAVVTEYMPLGSLSSLVSSPAAASHYPAAIRTAMLRDAANGLAHLHDSAFLHRDVAARNCLVDAHQHVKVGDFGLARRGYVVESHAPVVGPLKWMAPETLQPPYVFSQASDVFGFGVTMWEVYQGTTPYADVDPMQVAVRVCEGDRLPLHGSHIQIPNAQIDLMGRCFDPNPEKRPSMVEIYNHLKPQ</sequence>
<feature type="region of interest" description="Disordered" evidence="4">
    <location>
        <begin position="291"/>
        <end position="370"/>
    </location>
</feature>
<feature type="transmembrane region" description="Helical" evidence="5">
    <location>
        <begin position="60"/>
        <end position="88"/>
    </location>
</feature>
<feature type="compositionally biased region" description="Low complexity" evidence="4">
    <location>
        <begin position="315"/>
        <end position="331"/>
    </location>
</feature>
<dbReference type="SMART" id="SM00219">
    <property type="entry name" value="TyrKc"/>
    <property type="match status" value="1"/>
</dbReference>
<keyword evidence="9" id="KW-1185">Reference proteome</keyword>